<dbReference type="InterPro" id="IPR028994">
    <property type="entry name" value="Integrin_alpha_N"/>
</dbReference>
<dbReference type="Proteomes" id="UP000245370">
    <property type="component" value="Unassembled WGS sequence"/>
</dbReference>
<protein>
    <recommendedName>
        <fullName evidence="2">Secretion system C-terminal sorting domain-containing protein</fullName>
    </recommendedName>
</protein>
<keyword evidence="4" id="KW-1185">Reference proteome</keyword>
<evidence type="ECO:0000313" key="4">
    <source>
        <dbReference type="Proteomes" id="UP000245370"/>
    </source>
</evidence>
<evidence type="ECO:0000256" key="1">
    <source>
        <dbReference type="ARBA" id="ARBA00022729"/>
    </source>
</evidence>
<evidence type="ECO:0000259" key="2">
    <source>
        <dbReference type="Pfam" id="PF18962"/>
    </source>
</evidence>
<keyword evidence="1" id="KW-0732">Signal</keyword>
<sequence>MKLSAPSLYTLQIFLFLFINTTFSQFGFIYNDSIQVKKGGNTLAFPWAGGLNHAQFSTIDVNFDGMDDLFIFDRSANQIRIFKAMEENGEKKYEFLYNSRDLFPEELRYKVALVDFNADGKKDLFTYGIGGVKVYRNVGNSSIGLQWTLEHEILQSIYSNGNYSNLYVSSIDIPAFEDIDGDGDMDVLTFNINGQQVEFHKNQSIEDYGIPDSLKFELSDRCWGKFIESDTDNNIQLDSNVGPCDPSNIHPPQNGVRHAGSSLLSLDLNNDNSMDLILGDVSHRNLTALINGSAPGADALMTSMDANFPSNTTPLNLPIFPAAFYEDVNHDGVKDLIVGTNASGGSENTESVWFYKNLGTNQNPNFSFVKENFLQDQMIENGKGAIPVLVDLNEDGLKDLLVSTNFRYLDPSDKISKIQYYQNTGTATTPEFTFISDDWLSLSTAGYGLRMHPTFGDLLGDGKNEMILGSANGKLHLYTKTGNGPEDFVLQQINMTDHLNQPIQVSAFASPQLFDLNNDGLLDIVIGGKSAGITYYKNIGSSTMPSFELITTDLGNVDMGEAFLPDNYTVPAFLRNNDTTHLFAGNRKGTIYYFGDIDNNLADGDAFTLLSDHYSFIETGAYSAPYIDKIRADGRFDMFVGTDLGGIWAYTAGVNSEDILNANALEKIDQQINIYPNPSSSGWFTIDLKGINQELNVLVYDHLGQLIKESKPLLGNAQLDLSSAAKGIYTVVFSNSSQFVSTRKIIIQ</sequence>
<dbReference type="OrthoDB" id="9816120at2"/>
<dbReference type="Pfam" id="PF18962">
    <property type="entry name" value="Por_Secre_tail"/>
    <property type="match status" value="1"/>
</dbReference>
<organism evidence="3 4">
    <name type="scientific">Brumimicrobium oceani</name>
    <dbReference type="NCBI Taxonomy" id="2100725"/>
    <lineage>
        <taxon>Bacteria</taxon>
        <taxon>Pseudomonadati</taxon>
        <taxon>Bacteroidota</taxon>
        <taxon>Flavobacteriia</taxon>
        <taxon>Flavobacteriales</taxon>
        <taxon>Crocinitomicaceae</taxon>
        <taxon>Brumimicrobium</taxon>
    </lineage>
</organism>
<feature type="domain" description="Secretion system C-terminal sorting" evidence="2">
    <location>
        <begin position="674"/>
        <end position="747"/>
    </location>
</feature>
<evidence type="ECO:0000313" key="3">
    <source>
        <dbReference type="EMBL" id="PWH86808.1"/>
    </source>
</evidence>
<accession>A0A2U2XG79</accession>
<dbReference type="PANTHER" id="PTHR44103:SF1">
    <property type="entry name" value="PROPROTEIN CONVERTASE P"/>
    <property type="match status" value="1"/>
</dbReference>
<name>A0A2U2XG79_9FLAO</name>
<dbReference type="PANTHER" id="PTHR44103">
    <property type="entry name" value="PROPROTEIN CONVERTASE P"/>
    <property type="match status" value="1"/>
</dbReference>
<comment type="caution">
    <text evidence="3">The sequence shown here is derived from an EMBL/GenBank/DDBJ whole genome shotgun (WGS) entry which is preliminary data.</text>
</comment>
<reference evidence="3 4" key="2">
    <citation type="submission" date="2018-05" db="EMBL/GenBank/DDBJ databases">
        <authorList>
            <person name="Lanie J.A."/>
            <person name="Ng W.-L."/>
            <person name="Kazmierczak K.M."/>
            <person name="Andrzejewski T.M."/>
            <person name="Davidsen T.M."/>
            <person name="Wayne K.J."/>
            <person name="Tettelin H."/>
            <person name="Glass J.I."/>
            <person name="Rusch D."/>
            <person name="Podicherti R."/>
            <person name="Tsui H.-C.T."/>
            <person name="Winkler M.E."/>
        </authorList>
    </citation>
    <scope>NUCLEOTIDE SEQUENCE [LARGE SCALE GENOMIC DNA]</scope>
    <source>
        <strain evidence="3 4">C305</strain>
    </source>
</reference>
<dbReference type="RefSeq" id="WP_109357888.1">
    <property type="nucleotide sequence ID" value="NZ_QFRJ01000001.1"/>
</dbReference>
<dbReference type="Pfam" id="PF13517">
    <property type="entry name" value="FG-GAP_3"/>
    <property type="match status" value="3"/>
</dbReference>
<dbReference type="AlphaFoldDB" id="A0A2U2XG79"/>
<dbReference type="SUPFAM" id="SSF69318">
    <property type="entry name" value="Integrin alpha N-terminal domain"/>
    <property type="match status" value="1"/>
</dbReference>
<dbReference type="InterPro" id="IPR013517">
    <property type="entry name" value="FG-GAP"/>
</dbReference>
<dbReference type="NCBIfam" id="TIGR04183">
    <property type="entry name" value="Por_Secre_tail"/>
    <property type="match status" value="1"/>
</dbReference>
<dbReference type="InterPro" id="IPR026444">
    <property type="entry name" value="Secre_tail"/>
</dbReference>
<reference evidence="3 4" key="1">
    <citation type="submission" date="2018-05" db="EMBL/GenBank/DDBJ databases">
        <title>Brumimicrobium oceani sp. nov., isolated from coastal sediment.</title>
        <authorList>
            <person name="Kou Y."/>
        </authorList>
    </citation>
    <scope>NUCLEOTIDE SEQUENCE [LARGE SCALE GENOMIC DNA]</scope>
    <source>
        <strain evidence="3 4">C305</strain>
    </source>
</reference>
<gene>
    <name evidence="3" type="ORF">DIT68_00670</name>
</gene>
<proteinExistence type="predicted"/>
<dbReference type="Gene3D" id="2.130.10.130">
    <property type="entry name" value="Integrin alpha, N-terminal"/>
    <property type="match status" value="2"/>
</dbReference>
<dbReference type="EMBL" id="QFRJ01000001">
    <property type="protein sequence ID" value="PWH86808.1"/>
    <property type="molecule type" value="Genomic_DNA"/>
</dbReference>